<comment type="domain">
    <text evidence="6">The PPC domain mediates interactions between AHL proteins.</text>
</comment>
<accession>B9SN72</accession>
<dbReference type="Proteomes" id="UP000008311">
    <property type="component" value="Unassembled WGS sequence"/>
</dbReference>
<evidence type="ECO:0000256" key="1">
    <source>
        <dbReference type="ARBA" id="ARBA00003687"/>
    </source>
</evidence>
<dbReference type="GO" id="GO:0003680">
    <property type="term" value="F:minor groove of adenine-thymine-rich DNA binding"/>
    <property type="evidence" value="ECO:0007669"/>
    <property type="project" value="UniProtKB-UniRule"/>
</dbReference>
<evidence type="ECO:0000256" key="4">
    <source>
        <dbReference type="ARBA" id="ARBA00023163"/>
    </source>
</evidence>
<evidence type="ECO:0000256" key="6">
    <source>
        <dbReference type="RuleBase" id="RU367031"/>
    </source>
</evidence>
<dbReference type="Gene3D" id="3.30.1330.80">
    <property type="entry name" value="Hypothetical protein, similar to alpha- acetolactate decarboxylase, domain 2"/>
    <property type="match status" value="1"/>
</dbReference>
<dbReference type="InterPro" id="IPR005175">
    <property type="entry name" value="PPC_dom"/>
</dbReference>
<feature type="compositionally biased region" description="Polar residues" evidence="7">
    <location>
        <begin position="85"/>
        <end position="97"/>
    </location>
</feature>
<dbReference type="InParanoid" id="B9SN72"/>
<dbReference type="PANTHER" id="PTHR31500:SF45">
    <property type="entry name" value="AT-HOOK MOTIF NUCLEAR-LOCALIZED PROTEIN"/>
    <property type="match status" value="1"/>
</dbReference>
<keyword evidence="10" id="KW-1185">Reference proteome</keyword>
<sequence>MEDNNSNTVSAATQVSPATTKEDDQQVREAGQDCGGGTVEAYLESDHIRVSSRRAEITVKRKRGRPRKFDHHHHHHHIQMDHENTMSNVSPSSSNFLRSCEKRGRGRPRGSGRLQLLAALGGFAAETAGGILIPHVITVNTGEDIVSKISSFAQRGPRAVCVLSATGVVSCVIIRQPGSSGGLLRCEGHFEILSLSGSFTFRETSTARRKIGVLSVTLAKPDGQVFGGGVVGSLIASGPIQLIVASFKQNISKELKLRQSSESSTCSVPGNTEMVRVPIQIVGITDGGGDQENCTPTSPVVEPRNAEAENTIITKQHMKPVPQNGSGQTVVQSPQQISDEKVSPDINVSVAEI</sequence>
<evidence type="ECO:0000259" key="8">
    <source>
        <dbReference type="PROSITE" id="PS51742"/>
    </source>
</evidence>
<feature type="compositionally biased region" description="Basic and acidic residues" evidence="7">
    <location>
        <begin position="20"/>
        <end position="31"/>
    </location>
</feature>
<dbReference type="EMBL" id="EQ974043">
    <property type="protein sequence ID" value="EEF34933.1"/>
    <property type="molecule type" value="Genomic_DNA"/>
</dbReference>
<comment type="subcellular location">
    <subcellularLocation>
        <location evidence="6">Nucleus</location>
    </subcellularLocation>
</comment>
<evidence type="ECO:0000256" key="5">
    <source>
        <dbReference type="ARBA" id="ARBA00023242"/>
    </source>
</evidence>
<evidence type="ECO:0000256" key="7">
    <source>
        <dbReference type="SAM" id="MobiDB-lite"/>
    </source>
</evidence>
<dbReference type="AlphaFoldDB" id="B9SN72"/>
<dbReference type="SUPFAM" id="SSF117856">
    <property type="entry name" value="AF0104/ALDC/Ptd012-like"/>
    <property type="match status" value="1"/>
</dbReference>
<keyword evidence="2 6" id="KW-0805">Transcription regulation</keyword>
<dbReference type="PROSITE" id="PS51742">
    <property type="entry name" value="PPC"/>
    <property type="match status" value="1"/>
</dbReference>
<feature type="compositionally biased region" description="Polar residues" evidence="7">
    <location>
        <begin position="323"/>
        <end position="337"/>
    </location>
</feature>
<feature type="region of interest" description="Disordered" evidence="7">
    <location>
        <begin position="57"/>
        <end position="109"/>
    </location>
</feature>
<keyword evidence="4 6" id="KW-0804">Transcription</keyword>
<dbReference type="CDD" id="cd11378">
    <property type="entry name" value="DUF296"/>
    <property type="match status" value="1"/>
</dbReference>
<dbReference type="InterPro" id="IPR017956">
    <property type="entry name" value="AT_hook_DNA-bd_motif"/>
</dbReference>
<dbReference type="KEGG" id="rcu:8266998"/>
<dbReference type="STRING" id="3988.B9SN72"/>
<evidence type="ECO:0000313" key="10">
    <source>
        <dbReference type="Proteomes" id="UP000008311"/>
    </source>
</evidence>
<evidence type="ECO:0000313" key="9">
    <source>
        <dbReference type="EMBL" id="EEF34933.1"/>
    </source>
</evidence>
<dbReference type="Pfam" id="PF03479">
    <property type="entry name" value="PCC"/>
    <property type="match status" value="1"/>
</dbReference>
<dbReference type="eggNOG" id="ENOG502SINA">
    <property type="taxonomic scope" value="Eukaryota"/>
</dbReference>
<dbReference type="SMART" id="SM00384">
    <property type="entry name" value="AT_hook"/>
    <property type="match status" value="2"/>
</dbReference>
<feature type="domain" description="PPC" evidence="8">
    <location>
        <begin position="129"/>
        <end position="269"/>
    </location>
</feature>
<keyword evidence="3 6" id="KW-0238">DNA-binding</keyword>
<dbReference type="GO" id="GO:0005634">
    <property type="term" value="C:nucleus"/>
    <property type="evidence" value="ECO:0007669"/>
    <property type="project" value="UniProtKB-SubCell"/>
</dbReference>
<gene>
    <name evidence="9" type="ORF">RCOM_1186140</name>
</gene>
<feature type="compositionally biased region" description="Basic residues" evidence="7">
    <location>
        <begin position="60"/>
        <end position="77"/>
    </location>
</feature>
<feature type="region of interest" description="Disordered" evidence="7">
    <location>
        <begin position="1"/>
        <end position="35"/>
    </location>
</feature>
<evidence type="ECO:0000256" key="2">
    <source>
        <dbReference type="ARBA" id="ARBA00023015"/>
    </source>
</evidence>
<feature type="compositionally biased region" description="Polar residues" evidence="7">
    <location>
        <begin position="1"/>
        <end position="19"/>
    </location>
</feature>
<proteinExistence type="predicted"/>
<dbReference type="OMA" id="HDESCIS"/>
<protein>
    <recommendedName>
        <fullName evidence="6">AT-hook motif nuclear-localized protein</fullName>
    </recommendedName>
</protein>
<dbReference type="InterPro" id="IPR039605">
    <property type="entry name" value="AHL"/>
</dbReference>
<organism evidence="9 10">
    <name type="scientific">Ricinus communis</name>
    <name type="common">Castor bean</name>
    <dbReference type="NCBI Taxonomy" id="3988"/>
    <lineage>
        <taxon>Eukaryota</taxon>
        <taxon>Viridiplantae</taxon>
        <taxon>Streptophyta</taxon>
        <taxon>Embryophyta</taxon>
        <taxon>Tracheophyta</taxon>
        <taxon>Spermatophyta</taxon>
        <taxon>Magnoliopsida</taxon>
        <taxon>eudicotyledons</taxon>
        <taxon>Gunneridae</taxon>
        <taxon>Pentapetalae</taxon>
        <taxon>rosids</taxon>
        <taxon>fabids</taxon>
        <taxon>Malpighiales</taxon>
        <taxon>Euphorbiaceae</taxon>
        <taxon>Acalyphoideae</taxon>
        <taxon>Acalypheae</taxon>
        <taxon>Ricinus</taxon>
    </lineage>
</organism>
<name>B9SN72_RICCO</name>
<dbReference type="OrthoDB" id="1588495at2759"/>
<feature type="region of interest" description="Disordered" evidence="7">
    <location>
        <begin position="318"/>
        <end position="353"/>
    </location>
</feature>
<dbReference type="PANTHER" id="PTHR31500">
    <property type="entry name" value="AT-HOOK MOTIF NUCLEAR-LOCALIZED PROTEIN 9"/>
    <property type="match status" value="1"/>
</dbReference>
<evidence type="ECO:0000256" key="3">
    <source>
        <dbReference type="ARBA" id="ARBA00023125"/>
    </source>
</evidence>
<keyword evidence="5 6" id="KW-0539">Nucleus</keyword>
<reference evidence="10" key="1">
    <citation type="journal article" date="2010" name="Nat. Biotechnol.">
        <title>Draft genome sequence of the oilseed species Ricinus communis.</title>
        <authorList>
            <person name="Chan A.P."/>
            <person name="Crabtree J."/>
            <person name="Zhao Q."/>
            <person name="Lorenzi H."/>
            <person name="Orvis J."/>
            <person name="Puiu D."/>
            <person name="Melake-Berhan A."/>
            <person name="Jones K.M."/>
            <person name="Redman J."/>
            <person name="Chen G."/>
            <person name="Cahoon E.B."/>
            <person name="Gedil M."/>
            <person name="Stanke M."/>
            <person name="Haas B.J."/>
            <person name="Wortman J.R."/>
            <person name="Fraser-Liggett C.M."/>
            <person name="Ravel J."/>
            <person name="Rabinowicz P.D."/>
        </authorList>
    </citation>
    <scope>NUCLEOTIDE SEQUENCE [LARGE SCALE GENOMIC DNA]</scope>
    <source>
        <strain evidence="10">cv. Hale</strain>
    </source>
</reference>
<comment type="function">
    <text evidence="1 6">Transcription factor that specifically binds AT-rich DNA sequences related to the nuclear matrix attachment regions (MARs).</text>
</comment>